<dbReference type="AlphaFoldDB" id="H2C2I0"/>
<gene>
    <name evidence="1" type="ORF">MetMK1DRAFT_00009530</name>
</gene>
<dbReference type="HOGENOM" id="CLU_2243914_0_0_2"/>
<dbReference type="STRING" id="671065.MetMK1DRAFT_00009530"/>
<evidence type="ECO:0000313" key="2">
    <source>
        <dbReference type="Proteomes" id="UP000003980"/>
    </source>
</evidence>
<proteinExistence type="predicted"/>
<name>H2C2I0_9CREN</name>
<dbReference type="EMBL" id="JH597761">
    <property type="protein sequence ID" value="EHP70451.1"/>
    <property type="molecule type" value="Genomic_DNA"/>
</dbReference>
<organism evidence="1 2">
    <name type="scientific">Metallosphaera yellowstonensis MK1</name>
    <dbReference type="NCBI Taxonomy" id="671065"/>
    <lineage>
        <taxon>Archaea</taxon>
        <taxon>Thermoproteota</taxon>
        <taxon>Thermoprotei</taxon>
        <taxon>Sulfolobales</taxon>
        <taxon>Sulfolobaceae</taxon>
        <taxon>Metallosphaera</taxon>
    </lineage>
</organism>
<dbReference type="RefSeq" id="WP_009071206.1">
    <property type="nucleotide sequence ID" value="NZ_JH597761.1"/>
</dbReference>
<accession>H2C2I0</accession>
<keyword evidence="2" id="KW-1185">Reference proteome</keyword>
<evidence type="ECO:0000313" key="1">
    <source>
        <dbReference type="EMBL" id="EHP70451.1"/>
    </source>
</evidence>
<sequence>MDIENFYTTLSIPYNEIKWQEVIHQKMLIKEWKDKRLLGLNNQFTNDISGIRIRSNNDIVVHDFPSVNWGVFTIFLTRIESRDPSISAYTAYLTIFQNSIREFD</sequence>
<reference evidence="1 2" key="1">
    <citation type="submission" date="2012-01" db="EMBL/GenBank/DDBJ databases">
        <title>Improved High-Quality Draft sequence of Metallosphaera yellowstonensis MK1.</title>
        <authorList>
            <consortium name="US DOE Joint Genome Institute"/>
            <person name="Lucas S."/>
            <person name="Han J."/>
            <person name="Cheng J.-F."/>
            <person name="Goodwin L."/>
            <person name="Pitluck S."/>
            <person name="Peters L."/>
            <person name="Teshima H."/>
            <person name="Detter J.C."/>
            <person name="Han C."/>
            <person name="Tapia R."/>
            <person name="Land M."/>
            <person name="Hauser L."/>
            <person name="Kyrpides N."/>
            <person name="Kozubal M."/>
            <person name="Macur R.E."/>
            <person name="Jay Z."/>
            <person name="Inskeep W."/>
            <person name="Woyke T."/>
        </authorList>
    </citation>
    <scope>NUCLEOTIDE SEQUENCE [LARGE SCALE GENOMIC DNA]</scope>
    <source>
        <strain evidence="1 2">MK1</strain>
    </source>
</reference>
<dbReference type="Proteomes" id="UP000003980">
    <property type="component" value="Unassembled WGS sequence"/>
</dbReference>
<protein>
    <submittedName>
        <fullName evidence="1">Uncharacterized protein</fullName>
    </submittedName>
</protein>